<keyword evidence="2" id="KW-0521">NADP</keyword>
<proteinExistence type="inferred from homology"/>
<evidence type="ECO:0000313" key="4">
    <source>
        <dbReference type="EMBL" id="SBT18647.1"/>
    </source>
</evidence>
<dbReference type="FunFam" id="3.40.50.720:FF:000374">
    <property type="entry name" value="3-oxoacyl-(Acyl-carrier-protein) reductase"/>
    <property type="match status" value="1"/>
</dbReference>
<dbReference type="Gene3D" id="3.40.50.720">
    <property type="entry name" value="NAD(P)-binding Rossmann-like Domain"/>
    <property type="match status" value="1"/>
</dbReference>
<evidence type="ECO:0000256" key="1">
    <source>
        <dbReference type="ARBA" id="ARBA00006484"/>
    </source>
</evidence>
<evidence type="ECO:0000313" key="6">
    <source>
        <dbReference type="Proteomes" id="UP000092840"/>
    </source>
</evidence>
<dbReference type="PANTHER" id="PTHR43639:SF1">
    <property type="entry name" value="SHORT-CHAIN DEHYDROGENASE_REDUCTASE FAMILY PROTEIN"/>
    <property type="match status" value="1"/>
</dbReference>
<evidence type="ECO:0000256" key="2">
    <source>
        <dbReference type="ARBA" id="ARBA00022857"/>
    </source>
</evidence>
<dbReference type="PRINTS" id="PR00080">
    <property type="entry name" value="SDRFAMILY"/>
</dbReference>
<dbReference type="PRINTS" id="PR00081">
    <property type="entry name" value="GDHRDH"/>
</dbReference>
<dbReference type="AlphaFoldDB" id="A0A1C3JU35"/>
<protein>
    <submittedName>
        <fullName evidence="4">3-oxoacyl-[acyl-carrier-protein] reductase FabG</fullName>
        <ecNumber evidence="4">1.1.1.100</ecNumber>
    </submittedName>
</protein>
<dbReference type="EMBL" id="FLRA01000023">
    <property type="protein sequence ID" value="SBT18647.1"/>
    <property type="molecule type" value="Genomic_DNA"/>
</dbReference>
<comment type="similarity">
    <text evidence="1">Belongs to the short-chain dehydrogenases/reductases (SDR) family.</text>
</comment>
<dbReference type="SUPFAM" id="SSF51735">
    <property type="entry name" value="NAD(P)-binding Rossmann-fold domains"/>
    <property type="match status" value="1"/>
</dbReference>
<dbReference type="PANTHER" id="PTHR43639">
    <property type="entry name" value="OXIDOREDUCTASE, SHORT-CHAIN DEHYDROGENASE/REDUCTASE FAMILY (AFU_ORTHOLOGUE AFUA_5G02870)"/>
    <property type="match status" value="1"/>
</dbReference>
<evidence type="ECO:0000313" key="5">
    <source>
        <dbReference type="EMBL" id="SBT21602.1"/>
    </source>
</evidence>
<reference evidence="5 6" key="1">
    <citation type="submission" date="2016-06" db="EMBL/GenBank/DDBJ databases">
        <authorList>
            <person name="Rodrigo-Torres L."/>
            <person name="Arahal D.R."/>
        </authorList>
    </citation>
    <scope>NUCLEOTIDE SEQUENCE [LARGE SCALE GENOMIC DNA]</scope>
    <source>
        <strain evidence="5 6">CECT 5116</strain>
    </source>
</reference>
<dbReference type="Proteomes" id="UP000092840">
    <property type="component" value="Unassembled WGS sequence"/>
</dbReference>
<accession>A0A1C3JU35</accession>
<reference evidence="4 7" key="2">
    <citation type="submission" date="2016-06" db="EMBL/GenBank/DDBJ databases">
        <authorList>
            <person name="Kjaerup R.B."/>
            <person name="Dalgaard T.S."/>
            <person name="Juul-Madsen H.R."/>
        </authorList>
    </citation>
    <scope>NUCLEOTIDE SEQUENCE [LARGE SCALE GENOMIC DNA]</scope>
    <source>
        <strain evidence="4 7">CECT 5115</strain>
    </source>
</reference>
<name>A0A1C3JU35_9GAMM</name>
<evidence type="ECO:0000313" key="7">
    <source>
        <dbReference type="Proteomes" id="UP000092871"/>
    </source>
</evidence>
<keyword evidence="6" id="KW-1185">Reference proteome</keyword>
<dbReference type="GO" id="GO:0004316">
    <property type="term" value="F:3-oxoacyl-[acyl-carrier-protein] reductase (NADPH) activity"/>
    <property type="evidence" value="ECO:0007669"/>
    <property type="project" value="UniProtKB-EC"/>
</dbReference>
<keyword evidence="3 4" id="KW-0560">Oxidoreductase</keyword>
<dbReference type="RefSeq" id="WP_067037595.1">
    <property type="nucleotide sequence ID" value="NZ_FLRA01000023.1"/>
</dbReference>
<dbReference type="InterPro" id="IPR036291">
    <property type="entry name" value="NAD(P)-bd_dom_sf"/>
</dbReference>
<dbReference type="InterPro" id="IPR002347">
    <property type="entry name" value="SDR_fam"/>
</dbReference>
<dbReference type="OrthoDB" id="20590at2"/>
<organism evidence="4 7">
    <name type="scientific">Marinomonas gallaica</name>
    <dbReference type="NCBI Taxonomy" id="1806667"/>
    <lineage>
        <taxon>Bacteria</taxon>
        <taxon>Pseudomonadati</taxon>
        <taxon>Pseudomonadota</taxon>
        <taxon>Gammaproteobacteria</taxon>
        <taxon>Oceanospirillales</taxon>
        <taxon>Oceanospirillaceae</taxon>
        <taxon>Marinomonas</taxon>
    </lineage>
</organism>
<dbReference type="EC" id="1.1.1.100" evidence="4"/>
<sequence>MNKLAVITGGSRGLGKSSALALADKGIDVIFTYHNNAHAAQDVIDEIKQKGQKAFALQLDTRDFGAIPEFVSQVEGLLTNEFARSDFDYLLNNAGTGLHASLEDTTYDELEDMLAIHVKGPFFLTQSLLPQLKDGGHILNVSSGLARFSLPGSGAYAMAKGAVEVMTRYMAKEFASRQIRVNTLAPGAIATDFRDGNVRDNPQINQMVSSITALGRVGEADDIGNAVAMLLSEGSGWITGQRIEASGGMFL</sequence>
<dbReference type="EMBL" id="FLRB01000013">
    <property type="protein sequence ID" value="SBT21602.1"/>
    <property type="molecule type" value="Genomic_DNA"/>
</dbReference>
<dbReference type="Proteomes" id="UP000092871">
    <property type="component" value="Unassembled WGS sequence"/>
</dbReference>
<dbReference type="Pfam" id="PF13561">
    <property type="entry name" value="adh_short_C2"/>
    <property type="match status" value="1"/>
</dbReference>
<gene>
    <name evidence="4" type="primary">fabG_3</name>
    <name evidence="5" type="synonym">fabG_2</name>
    <name evidence="4" type="ORF">MGA5115_02794</name>
    <name evidence="5" type="ORF">MGA5116_02198</name>
</gene>
<evidence type="ECO:0000256" key="3">
    <source>
        <dbReference type="ARBA" id="ARBA00023002"/>
    </source>
</evidence>